<dbReference type="PANTHER" id="PTHR42743">
    <property type="entry name" value="AMINO-ACID AMINOTRANSFERASE"/>
    <property type="match status" value="1"/>
</dbReference>
<evidence type="ECO:0000256" key="1">
    <source>
        <dbReference type="ARBA" id="ARBA00001933"/>
    </source>
</evidence>
<dbReference type="InterPro" id="IPR001544">
    <property type="entry name" value="Aminotrans_IV"/>
</dbReference>
<evidence type="ECO:0000256" key="3">
    <source>
        <dbReference type="ARBA" id="ARBA00022898"/>
    </source>
</evidence>
<evidence type="ECO:0000313" key="7">
    <source>
        <dbReference type="Proteomes" id="UP000198990"/>
    </source>
</evidence>
<dbReference type="GO" id="GO:0046394">
    <property type="term" value="P:carboxylic acid biosynthetic process"/>
    <property type="evidence" value="ECO:0007669"/>
    <property type="project" value="UniProtKB-ARBA"/>
</dbReference>
<dbReference type="RefSeq" id="WP_091619946.1">
    <property type="nucleotide sequence ID" value="NZ_FNZN01000001.1"/>
</dbReference>
<evidence type="ECO:0000256" key="4">
    <source>
        <dbReference type="RuleBase" id="RU004106"/>
    </source>
</evidence>
<keyword evidence="7" id="KW-1185">Reference proteome</keyword>
<dbReference type="AlphaFoldDB" id="A0A1H7I6Z0"/>
<organism evidence="6 7">
    <name type="scientific">Maribacter orientalis</name>
    <dbReference type="NCBI Taxonomy" id="228957"/>
    <lineage>
        <taxon>Bacteria</taxon>
        <taxon>Pseudomonadati</taxon>
        <taxon>Bacteroidota</taxon>
        <taxon>Flavobacteriia</taxon>
        <taxon>Flavobacteriales</taxon>
        <taxon>Flavobacteriaceae</taxon>
        <taxon>Maribacter</taxon>
    </lineage>
</organism>
<dbReference type="InterPro" id="IPR043132">
    <property type="entry name" value="BCAT-like_C"/>
</dbReference>
<dbReference type="Gene3D" id="3.20.10.10">
    <property type="entry name" value="D-amino Acid Aminotransferase, subunit A, domain 2"/>
    <property type="match status" value="1"/>
</dbReference>
<dbReference type="Pfam" id="PF01063">
    <property type="entry name" value="Aminotran_4"/>
    <property type="match status" value="1"/>
</dbReference>
<dbReference type="FunFam" id="3.20.10.10:FF:000002">
    <property type="entry name" value="D-alanine aminotransferase"/>
    <property type="match status" value="1"/>
</dbReference>
<dbReference type="STRING" id="228957.SAMN04488008_101733"/>
<comment type="similarity">
    <text evidence="2 4">Belongs to the class-IV pyridoxal-phosphate-dependent aminotransferase family.</text>
</comment>
<proteinExistence type="inferred from homology"/>
<sequence length="282" mass="32043">MKYPDKVYLNGNIVPPEDAKISVFDRGFIFGDGIYEVMVQIDGKFFYEKAHLNRLQEGLNKINIAFDTSNLLIEIEKLLSVAELTGKDCLLYIQITRGVAPRQHSYPSDIVPTIMMYAVPKVLPNINSVNAKVITREDFRWSRCDIKMTSLLGNVMLNEEAMQHQCFETILHRDGFFTEASHCNVFFVKNGIVLTHPANELILDGITRQVVFELCKSLHIEIRETPVSVNDISEIDEAFLTGTSTQIASIEQIDNHILYEDNKKGSVTKKLQEAFLKIKSLN</sequence>
<comment type="cofactor">
    <cofactor evidence="1 5">
        <name>pyridoxal 5'-phosphate</name>
        <dbReference type="ChEBI" id="CHEBI:597326"/>
    </cofactor>
</comment>
<dbReference type="GO" id="GO:0005829">
    <property type="term" value="C:cytosol"/>
    <property type="evidence" value="ECO:0007669"/>
    <property type="project" value="TreeGrafter"/>
</dbReference>
<dbReference type="SUPFAM" id="SSF56752">
    <property type="entry name" value="D-aminoacid aminotransferase-like PLP-dependent enzymes"/>
    <property type="match status" value="1"/>
</dbReference>
<dbReference type="InterPro" id="IPR036038">
    <property type="entry name" value="Aminotransferase-like"/>
</dbReference>
<name>A0A1H7I6Z0_9FLAO</name>
<dbReference type="InterPro" id="IPR018300">
    <property type="entry name" value="Aminotrans_IV_CS"/>
</dbReference>
<keyword evidence="3 5" id="KW-0663">Pyridoxal phosphate</keyword>
<dbReference type="InterPro" id="IPR050571">
    <property type="entry name" value="Class-IV_PLP-Dep_Aminotrnsfr"/>
</dbReference>
<reference evidence="7" key="1">
    <citation type="submission" date="2016-10" db="EMBL/GenBank/DDBJ databases">
        <authorList>
            <person name="Varghese N."/>
            <person name="Submissions S."/>
        </authorList>
    </citation>
    <scope>NUCLEOTIDE SEQUENCE [LARGE SCALE GENOMIC DNA]</scope>
    <source>
        <strain evidence="7">DSM 16471</strain>
    </source>
</reference>
<dbReference type="InterPro" id="IPR043131">
    <property type="entry name" value="BCAT-like_N"/>
</dbReference>
<protein>
    <submittedName>
        <fullName evidence="6">D-alanine transaminase</fullName>
    </submittedName>
</protein>
<evidence type="ECO:0000256" key="5">
    <source>
        <dbReference type="RuleBase" id="RU004516"/>
    </source>
</evidence>
<dbReference type="PANTHER" id="PTHR42743:SF10">
    <property type="entry name" value="D-ALANINE AMINOTRANSFERASE"/>
    <property type="match status" value="1"/>
</dbReference>
<dbReference type="PROSITE" id="PS00770">
    <property type="entry name" value="AA_TRANSFER_CLASS_4"/>
    <property type="match status" value="1"/>
</dbReference>
<dbReference type="EMBL" id="FNZN01000001">
    <property type="protein sequence ID" value="SEK57240.1"/>
    <property type="molecule type" value="Genomic_DNA"/>
</dbReference>
<evidence type="ECO:0000313" key="6">
    <source>
        <dbReference type="EMBL" id="SEK57240.1"/>
    </source>
</evidence>
<evidence type="ECO:0000256" key="2">
    <source>
        <dbReference type="ARBA" id="ARBA00009320"/>
    </source>
</evidence>
<dbReference type="Proteomes" id="UP000198990">
    <property type="component" value="Unassembled WGS sequence"/>
</dbReference>
<dbReference type="GO" id="GO:0003824">
    <property type="term" value="F:catalytic activity"/>
    <property type="evidence" value="ECO:0007669"/>
    <property type="project" value="InterPro"/>
</dbReference>
<accession>A0A1H7I6Z0</accession>
<dbReference type="GO" id="GO:0008652">
    <property type="term" value="P:amino acid biosynthetic process"/>
    <property type="evidence" value="ECO:0007669"/>
    <property type="project" value="UniProtKB-ARBA"/>
</dbReference>
<gene>
    <name evidence="6" type="ORF">SAMN04488008_101733</name>
</gene>
<dbReference type="Gene3D" id="3.30.470.10">
    <property type="match status" value="1"/>
</dbReference>
<dbReference type="OrthoDB" id="9804984at2"/>